<feature type="domain" description="F5/8 type C" evidence="3">
    <location>
        <begin position="921"/>
        <end position="1060"/>
    </location>
</feature>
<dbReference type="GO" id="GO:0017000">
    <property type="term" value="P:antibiotic biosynthetic process"/>
    <property type="evidence" value="ECO:0007669"/>
    <property type="project" value="InterPro"/>
</dbReference>
<dbReference type="AlphaFoldDB" id="A0A4R4X5L1"/>
<feature type="chain" id="PRO_5020867578" evidence="2">
    <location>
        <begin position="41"/>
        <end position="1060"/>
    </location>
</feature>
<dbReference type="InterPro" id="IPR008979">
    <property type="entry name" value="Galactose-bd-like_sf"/>
</dbReference>
<keyword evidence="2" id="KW-0732">Signal</keyword>
<organism evidence="4 5">
    <name type="scientific">Kribbella turkmenica</name>
    <dbReference type="NCBI Taxonomy" id="2530375"/>
    <lineage>
        <taxon>Bacteria</taxon>
        <taxon>Bacillati</taxon>
        <taxon>Actinomycetota</taxon>
        <taxon>Actinomycetes</taxon>
        <taxon>Propionibacteriales</taxon>
        <taxon>Kribbellaceae</taxon>
        <taxon>Kribbella</taxon>
    </lineage>
</organism>
<gene>
    <name evidence="4" type="ORF">E1218_14740</name>
</gene>
<dbReference type="InterPro" id="IPR029055">
    <property type="entry name" value="Ntn_hydrolases_N"/>
</dbReference>
<dbReference type="SUPFAM" id="SSF56235">
    <property type="entry name" value="N-terminal nucleophile aminohydrolases (Ntn hydrolases)"/>
    <property type="match status" value="1"/>
</dbReference>
<dbReference type="Proteomes" id="UP000295172">
    <property type="component" value="Unassembled WGS sequence"/>
</dbReference>
<proteinExistence type="inferred from homology"/>
<dbReference type="GO" id="GO:0016811">
    <property type="term" value="F:hydrolase activity, acting on carbon-nitrogen (but not peptide) bonds, in linear amides"/>
    <property type="evidence" value="ECO:0007669"/>
    <property type="project" value="InterPro"/>
</dbReference>
<dbReference type="Gene3D" id="1.10.1400.10">
    <property type="match status" value="1"/>
</dbReference>
<dbReference type="RefSeq" id="WP_132320353.1">
    <property type="nucleotide sequence ID" value="NZ_SMKR01000054.1"/>
</dbReference>
<feature type="signal peptide" evidence="2">
    <location>
        <begin position="1"/>
        <end position="40"/>
    </location>
</feature>
<dbReference type="PANTHER" id="PTHR34218:SF4">
    <property type="entry name" value="ACYL-HOMOSERINE LACTONE ACYLASE QUIP"/>
    <property type="match status" value="1"/>
</dbReference>
<evidence type="ECO:0000256" key="2">
    <source>
        <dbReference type="SAM" id="SignalP"/>
    </source>
</evidence>
<dbReference type="Gene3D" id="1.10.439.10">
    <property type="entry name" value="Penicillin Amidohydrolase, domain 1"/>
    <property type="match status" value="1"/>
</dbReference>
<dbReference type="Gene3D" id="2.60.120.260">
    <property type="entry name" value="Galactose-binding domain-like"/>
    <property type="match status" value="1"/>
</dbReference>
<dbReference type="InterPro" id="IPR023343">
    <property type="entry name" value="Penicillin_amidase_dom1"/>
</dbReference>
<dbReference type="Gene3D" id="3.60.20.10">
    <property type="entry name" value="Glutamine Phosphoribosylpyrophosphate, subunit 1, domain 1"/>
    <property type="match status" value="2"/>
</dbReference>
<evidence type="ECO:0000256" key="1">
    <source>
        <dbReference type="ARBA" id="ARBA00006586"/>
    </source>
</evidence>
<dbReference type="InterPro" id="IPR002692">
    <property type="entry name" value="S45"/>
</dbReference>
<dbReference type="Pfam" id="PF01804">
    <property type="entry name" value="Penicil_amidase"/>
    <property type="match status" value="1"/>
</dbReference>
<dbReference type="InterPro" id="IPR043147">
    <property type="entry name" value="Penicillin_amidase_A-knob"/>
</dbReference>
<sequence length="1060" mass="114516">MSPRTAPRTPRATLRRPYRTAFAAVASAALLAALPAPAQAAPAAPQAAVAVPVGYCVGQCDDIVTPGQNGHATFTDLLLFKGFGTRPPHFSDSLKPYENLVWNSQGITDDDLGAYFDDASFGVKAGDVASTIKPRADVTIVRDRSRGIPHVTGTTRQGVMFGAGFAGAQDRLFVMDVFRHLGRGRLTPFAGGAPANRAFEQEFWRTAPYTEADLQKQYDDADERYGADGVKMQQDIQAWVDGVNHYIDTVGIAYPGEYVALGLDWPTPRWKVTDVVATAAVVAGIFGTGGGHEVTSALALLAAQAKYGVAQGTKVWESFRSQNDPEANTTVHNGATFPYGVTGPHPAGRAMPDRGSVVPEPHVSDQSVVPAAKPVVPKGSESLRGIVDQGLFPDGFADKGMSNALLVSGRHTVSGNPVAVYGPQTGYFAPQLLLRQELQGPGVSSRGVAFAGLNFYTLIGRGPDYSWSATSAGQDITDTFAVPLCEPGGGTPTKNSQHYEFRGGCLPIERLERHNEWYASLGSSEPAGSYTLVALRTKYGIVTHRATVGGRPVLFTKNRSTYGNEAGSALGFMQFNDPDRIRSAADFEAAAHTIGYTFNWFYTDKTSIAYYNSGDNPVRAAGGDPNLPTWSSYEWQGWDPVTNRATYTPAAEHPQVVDQDYLTSWNNKQAPGFSASDGQFGYNAVYRSQPLDDRIMAVIDSGQKFTRGKLVEAMEDAATVDLRGDQVLPYLLRVLTSAPITDPAVADAVAKLTAWRDAGSHRRTPDGSSTVYDHSEAIRILDAWWPLLVPAQFKDLGPELYAALVANLKIDERPGAQGSAFQSGWWGFVQRDLRKVLGDPVQTPQPVTYCGAGSLAACRTVLADSLLAATKVPATTTYPASGDCAAGDQYCTDQIVHNPMGGITQDRIAWVNRPTYQQVIEFPARRGDDVSNLATGRTATASSCERGWFDSPPPNSVDGKLSTRWASDWSDPQWLKVDLGNEQAIRRVVLHWEAAYGKAYTVEVSRDGTSWRRVFATTTGDGGEDVVRFEAAPARYVRVTGTQRATAYGYSLYELQVYRQ</sequence>
<dbReference type="OrthoDB" id="5240333at2"/>
<dbReference type="PANTHER" id="PTHR34218">
    <property type="entry name" value="PEPTIDASE S45 PENICILLIN AMIDASE"/>
    <property type="match status" value="1"/>
</dbReference>
<dbReference type="InterPro" id="IPR000421">
    <property type="entry name" value="FA58C"/>
</dbReference>
<name>A0A4R4X5L1_9ACTN</name>
<protein>
    <submittedName>
        <fullName evidence="4">Penicillin acylase family protein</fullName>
    </submittedName>
</protein>
<keyword evidence="5" id="KW-1185">Reference proteome</keyword>
<dbReference type="EMBL" id="SMKR01000054">
    <property type="protein sequence ID" value="TDD25624.1"/>
    <property type="molecule type" value="Genomic_DNA"/>
</dbReference>
<accession>A0A4R4X5L1</accession>
<evidence type="ECO:0000313" key="4">
    <source>
        <dbReference type="EMBL" id="TDD25624.1"/>
    </source>
</evidence>
<reference evidence="4 5" key="1">
    <citation type="submission" date="2019-02" db="EMBL/GenBank/DDBJ databases">
        <title>Draft genome sequences of novel Actinobacteria.</title>
        <authorList>
            <person name="Sahin N."/>
            <person name="Ay H."/>
            <person name="Saygin H."/>
        </authorList>
    </citation>
    <scope>NUCLEOTIDE SEQUENCE [LARGE SCALE GENOMIC DNA]</scope>
    <source>
        <strain evidence="4 5">16K104</strain>
    </source>
</reference>
<dbReference type="Gene3D" id="1.10.287.150">
    <property type="match status" value="1"/>
</dbReference>
<dbReference type="Pfam" id="PF00754">
    <property type="entry name" value="F5_F8_type_C"/>
    <property type="match status" value="1"/>
</dbReference>
<evidence type="ECO:0000259" key="3">
    <source>
        <dbReference type="PROSITE" id="PS50022"/>
    </source>
</evidence>
<evidence type="ECO:0000313" key="5">
    <source>
        <dbReference type="Proteomes" id="UP000295172"/>
    </source>
</evidence>
<comment type="similarity">
    <text evidence="1">Belongs to the peptidase S45 family.</text>
</comment>
<dbReference type="PROSITE" id="PS50022">
    <property type="entry name" value="FA58C_3"/>
    <property type="match status" value="1"/>
</dbReference>
<dbReference type="SUPFAM" id="SSF49785">
    <property type="entry name" value="Galactose-binding domain-like"/>
    <property type="match status" value="1"/>
</dbReference>
<comment type="caution">
    <text evidence="4">The sequence shown here is derived from an EMBL/GenBank/DDBJ whole genome shotgun (WGS) entry which is preliminary data.</text>
</comment>